<dbReference type="GO" id="GO:0006446">
    <property type="term" value="P:regulation of translational initiation"/>
    <property type="evidence" value="ECO:0007669"/>
    <property type="project" value="TreeGrafter"/>
</dbReference>
<dbReference type="OrthoDB" id="10262814at2759"/>
<dbReference type="InterPro" id="IPR023582">
    <property type="entry name" value="Impact"/>
</dbReference>
<reference evidence="4" key="2">
    <citation type="submission" date="2020-11" db="EMBL/GenBank/DDBJ databases">
        <authorList>
            <person name="Cecchin M."/>
            <person name="Marcolungo L."/>
            <person name="Rossato M."/>
            <person name="Girolomoni L."/>
            <person name="Cosentino E."/>
            <person name="Cuine S."/>
            <person name="Li-Beisson Y."/>
            <person name="Delledonne M."/>
            <person name="Ballottari M."/>
        </authorList>
    </citation>
    <scope>NUCLEOTIDE SEQUENCE</scope>
    <source>
        <strain evidence="4">211/11P</strain>
        <tissue evidence="4">Whole cell</tissue>
    </source>
</reference>
<dbReference type="EMBL" id="SIDB01000014">
    <property type="protein sequence ID" value="KAI3423839.1"/>
    <property type="molecule type" value="Genomic_DNA"/>
</dbReference>
<evidence type="ECO:0008006" key="6">
    <source>
        <dbReference type="Google" id="ProtNLM"/>
    </source>
</evidence>
<proteinExistence type="inferred from homology"/>
<feature type="domain" description="UPF0029" evidence="3">
    <location>
        <begin position="173"/>
        <end position="232"/>
    </location>
</feature>
<dbReference type="PANTHER" id="PTHR16301:SF20">
    <property type="entry name" value="IMPACT FAMILY MEMBER YIGZ"/>
    <property type="match status" value="1"/>
</dbReference>
<dbReference type="InterPro" id="IPR015269">
    <property type="entry name" value="UPF0029_Impact_C"/>
</dbReference>
<dbReference type="SUPFAM" id="SSF54980">
    <property type="entry name" value="EF-G C-terminal domain-like"/>
    <property type="match status" value="1"/>
</dbReference>
<comment type="similarity">
    <text evidence="1">Belongs to the IMPACT family.</text>
</comment>
<accession>A0A9D4TEW2</accession>
<evidence type="ECO:0000259" key="2">
    <source>
        <dbReference type="Pfam" id="PF01205"/>
    </source>
</evidence>
<evidence type="ECO:0000313" key="5">
    <source>
        <dbReference type="Proteomes" id="UP001055712"/>
    </source>
</evidence>
<feature type="domain" description="Impact N-terminal" evidence="2">
    <location>
        <begin position="56"/>
        <end position="156"/>
    </location>
</feature>
<dbReference type="PROSITE" id="PS00910">
    <property type="entry name" value="UPF0029"/>
    <property type="match status" value="1"/>
</dbReference>
<dbReference type="InterPro" id="IPR020568">
    <property type="entry name" value="Ribosomal_Su5_D2-typ_SF"/>
</dbReference>
<dbReference type="Proteomes" id="UP001055712">
    <property type="component" value="Unassembled WGS sequence"/>
</dbReference>
<dbReference type="GO" id="GO:0005737">
    <property type="term" value="C:cytoplasm"/>
    <property type="evidence" value="ECO:0007669"/>
    <property type="project" value="TreeGrafter"/>
</dbReference>
<dbReference type="PANTHER" id="PTHR16301">
    <property type="entry name" value="IMPACT-RELATED"/>
    <property type="match status" value="1"/>
</dbReference>
<dbReference type="InterPro" id="IPR001498">
    <property type="entry name" value="Impact_N"/>
</dbReference>
<sequence>MAPADAEFIPYGPYCAVMRAASARWMAARAGGQESVAATSAFVTLAAPHSSVTEVKKSKFCAHAWPCSSSEEAMHLIGGQSDASASHNCWAYKVGQEYRSSDDGEPGGTAGRPILSAIEGEGLDGVAVLVIRYYGGIKLGAGGLVRAYGGAARDCLRSAPTQHKLPRVELRMQVPFELLGPVYPLLEQHVAQKLAETYKDGDGSDGVELVVSVEVDRADALIAALADATSGRVCAVMNP</sequence>
<evidence type="ECO:0000256" key="1">
    <source>
        <dbReference type="ARBA" id="ARBA00007665"/>
    </source>
</evidence>
<dbReference type="SUPFAM" id="SSF54211">
    <property type="entry name" value="Ribosomal protein S5 domain 2-like"/>
    <property type="match status" value="1"/>
</dbReference>
<gene>
    <name evidence="4" type="ORF">D9Q98_009675</name>
</gene>
<evidence type="ECO:0000259" key="3">
    <source>
        <dbReference type="Pfam" id="PF09186"/>
    </source>
</evidence>
<dbReference type="AlphaFoldDB" id="A0A9D4TEW2"/>
<keyword evidence="5" id="KW-1185">Reference proteome</keyword>
<dbReference type="Gene3D" id="3.30.70.240">
    <property type="match status" value="1"/>
</dbReference>
<dbReference type="InterPro" id="IPR036956">
    <property type="entry name" value="Impact_N_sf"/>
</dbReference>
<organism evidence="4 5">
    <name type="scientific">Chlorella vulgaris</name>
    <name type="common">Green alga</name>
    <dbReference type="NCBI Taxonomy" id="3077"/>
    <lineage>
        <taxon>Eukaryota</taxon>
        <taxon>Viridiplantae</taxon>
        <taxon>Chlorophyta</taxon>
        <taxon>core chlorophytes</taxon>
        <taxon>Trebouxiophyceae</taxon>
        <taxon>Chlorellales</taxon>
        <taxon>Chlorellaceae</taxon>
        <taxon>Chlorella clade</taxon>
        <taxon>Chlorella</taxon>
    </lineage>
</organism>
<comment type="caution">
    <text evidence="4">The sequence shown here is derived from an EMBL/GenBank/DDBJ whole genome shotgun (WGS) entry which is preliminary data.</text>
</comment>
<reference evidence="4" key="1">
    <citation type="journal article" date="2019" name="Plant J.">
        <title>Chlorella vulgaris genome assembly and annotation reveals the molecular basis for metabolic acclimation to high light conditions.</title>
        <authorList>
            <person name="Cecchin M."/>
            <person name="Marcolungo L."/>
            <person name="Rossato M."/>
            <person name="Girolomoni L."/>
            <person name="Cosentino E."/>
            <person name="Cuine S."/>
            <person name="Li-Beisson Y."/>
            <person name="Delledonne M."/>
            <person name="Ballottari M."/>
        </authorList>
    </citation>
    <scope>NUCLEOTIDE SEQUENCE</scope>
    <source>
        <strain evidence="4">211/11P</strain>
    </source>
</reference>
<dbReference type="InterPro" id="IPR035647">
    <property type="entry name" value="EFG_III/V"/>
</dbReference>
<protein>
    <recommendedName>
        <fullName evidence="6">Impact N-terminal domain-containing protein</fullName>
    </recommendedName>
</protein>
<dbReference type="Gene3D" id="3.30.230.30">
    <property type="entry name" value="Impact, N-terminal domain"/>
    <property type="match status" value="1"/>
</dbReference>
<dbReference type="Pfam" id="PF01205">
    <property type="entry name" value="Impact_N"/>
    <property type="match status" value="1"/>
</dbReference>
<dbReference type="InterPro" id="IPR020569">
    <property type="entry name" value="UPF0029_Impact_CS"/>
</dbReference>
<name>A0A9D4TEW2_CHLVU</name>
<evidence type="ECO:0000313" key="4">
    <source>
        <dbReference type="EMBL" id="KAI3423839.1"/>
    </source>
</evidence>
<dbReference type="Pfam" id="PF09186">
    <property type="entry name" value="DUF1949"/>
    <property type="match status" value="1"/>
</dbReference>